<dbReference type="PANTHER" id="PTHR11136">
    <property type="entry name" value="FOLYLPOLYGLUTAMATE SYNTHASE-RELATED"/>
    <property type="match status" value="1"/>
</dbReference>
<protein>
    <recommendedName>
        <fullName evidence="8">Dihydrofolate synthase/folylpolyglutamate synthase</fullName>
        <ecNumber evidence="6">6.3.2.12</ecNumber>
        <ecNumber evidence="7">6.3.2.17</ecNumber>
    </recommendedName>
    <alternativeName>
        <fullName evidence="15">Tetrahydrofolylpolyglutamate synthase</fullName>
    </alternativeName>
</protein>
<proteinExistence type="inferred from homology"/>
<dbReference type="InterPro" id="IPR036615">
    <property type="entry name" value="Mur_ligase_C_dom_sf"/>
</dbReference>
<dbReference type="NCBIfam" id="TIGR01499">
    <property type="entry name" value="folC"/>
    <property type="match status" value="1"/>
</dbReference>
<feature type="domain" description="Mur ligase central" evidence="20">
    <location>
        <begin position="141"/>
        <end position="283"/>
    </location>
</feature>
<keyword evidence="14" id="KW-0289">Folate biosynthesis</keyword>
<dbReference type="InterPro" id="IPR036565">
    <property type="entry name" value="Mur-like_cat_sf"/>
</dbReference>
<dbReference type="AlphaFoldDB" id="A0A3N2CW30"/>
<dbReference type="EC" id="6.3.2.12" evidence="6"/>
<organism evidence="21 22">
    <name type="scientific">Nocardioides aurantiacus</name>
    <dbReference type="NCBI Taxonomy" id="86796"/>
    <lineage>
        <taxon>Bacteria</taxon>
        <taxon>Bacillati</taxon>
        <taxon>Actinomycetota</taxon>
        <taxon>Actinomycetes</taxon>
        <taxon>Propionibacteriales</taxon>
        <taxon>Nocardioidaceae</taxon>
        <taxon>Nocardioides</taxon>
    </lineage>
</organism>
<dbReference type="SUPFAM" id="SSF53244">
    <property type="entry name" value="MurD-like peptide ligases, peptide-binding domain"/>
    <property type="match status" value="1"/>
</dbReference>
<gene>
    <name evidence="21" type="ORF">EDD33_2537</name>
</gene>
<feature type="domain" description="Mur ligase C-terminal" evidence="19">
    <location>
        <begin position="309"/>
        <end position="439"/>
    </location>
</feature>
<dbReference type="GO" id="GO:0046656">
    <property type="term" value="P:folic acid biosynthetic process"/>
    <property type="evidence" value="ECO:0007669"/>
    <property type="project" value="UniProtKB-KW"/>
</dbReference>
<comment type="pathway">
    <text evidence="3">Cofactor biosynthesis; tetrahydrofolylpolyglutamate biosynthesis.</text>
</comment>
<dbReference type="Gene3D" id="3.90.190.20">
    <property type="entry name" value="Mur ligase, C-terminal domain"/>
    <property type="match status" value="1"/>
</dbReference>
<accession>A0A3N2CW30</accession>
<evidence type="ECO:0000313" key="21">
    <source>
        <dbReference type="EMBL" id="ROR91666.1"/>
    </source>
</evidence>
<evidence type="ECO:0000256" key="9">
    <source>
        <dbReference type="ARBA" id="ARBA00022598"/>
    </source>
</evidence>
<evidence type="ECO:0000256" key="5">
    <source>
        <dbReference type="ARBA" id="ARBA00011245"/>
    </source>
</evidence>
<evidence type="ECO:0000313" key="22">
    <source>
        <dbReference type="Proteomes" id="UP000281738"/>
    </source>
</evidence>
<keyword evidence="10" id="KW-0479">Metal-binding</keyword>
<evidence type="ECO:0000256" key="11">
    <source>
        <dbReference type="ARBA" id="ARBA00022741"/>
    </source>
</evidence>
<keyword evidence="12 18" id="KW-0067">ATP-binding</keyword>
<evidence type="ECO:0000256" key="10">
    <source>
        <dbReference type="ARBA" id="ARBA00022723"/>
    </source>
</evidence>
<evidence type="ECO:0000256" key="7">
    <source>
        <dbReference type="ARBA" id="ARBA00013025"/>
    </source>
</evidence>
<evidence type="ECO:0000256" key="2">
    <source>
        <dbReference type="ARBA" id="ARBA00004799"/>
    </source>
</evidence>
<evidence type="ECO:0000256" key="6">
    <source>
        <dbReference type="ARBA" id="ARBA00013023"/>
    </source>
</evidence>
<evidence type="ECO:0000256" key="4">
    <source>
        <dbReference type="ARBA" id="ARBA00008276"/>
    </source>
</evidence>
<comment type="subunit">
    <text evidence="5">Monomer.</text>
</comment>
<dbReference type="RefSeq" id="WP_123391258.1">
    <property type="nucleotide sequence ID" value="NZ_RKHO01000001.1"/>
</dbReference>
<dbReference type="InterPro" id="IPR013221">
    <property type="entry name" value="Mur_ligase_cen"/>
</dbReference>
<dbReference type="GO" id="GO:0008841">
    <property type="term" value="F:dihydrofolate synthase activity"/>
    <property type="evidence" value="ECO:0007669"/>
    <property type="project" value="UniProtKB-EC"/>
</dbReference>
<evidence type="ECO:0000256" key="3">
    <source>
        <dbReference type="ARBA" id="ARBA00005150"/>
    </source>
</evidence>
<dbReference type="InterPro" id="IPR001645">
    <property type="entry name" value="Folylpolyglutamate_synth"/>
</dbReference>
<evidence type="ECO:0000256" key="13">
    <source>
        <dbReference type="ARBA" id="ARBA00022842"/>
    </source>
</evidence>
<evidence type="ECO:0000256" key="15">
    <source>
        <dbReference type="ARBA" id="ARBA00030592"/>
    </source>
</evidence>
<keyword evidence="13" id="KW-0460">Magnesium</keyword>
<reference evidence="21 22" key="1">
    <citation type="submission" date="2018-11" db="EMBL/GenBank/DDBJ databases">
        <title>Sequencing the genomes of 1000 actinobacteria strains.</title>
        <authorList>
            <person name="Klenk H.-P."/>
        </authorList>
    </citation>
    <scope>NUCLEOTIDE SEQUENCE [LARGE SCALE GENOMIC DNA]</scope>
    <source>
        <strain evidence="21 22">DSM 12652</strain>
    </source>
</reference>
<comment type="similarity">
    <text evidence="4 18">Belongs to the folylpolyglutamate synthase family.</text>
</comment>
<dbReference type="PROSITE" id="PS01012">
    <property type="entry name" value="FOLYLPOLYGLU_SYNT_2"/>
    <property type="match status" value="1"/>
</dbReference>
<evidence type="ECO:0000256" key="14">
    <source>
        <dbReference type="ARBA" id="ARBA00022909"/>
    </source>
</evidence>
<dbReference type="InterPro" id="IPR004101">
    <property type="entry name" value="Mur_ligase_C"/>
</dbReference>
<comment type="catalytic activity">
    <reaction evidence="17">
        <text>7,8-dihydropteroate + L-glutamate + ATP = 7,8-dihydrofolate + ADP + phosphate + H(+)</text>
        <dbReference type="Rhea" id="RHEA:23584"/>
        <dbReference type="ChEBI" id="CHEBI:15378"/>
        <dbReference type="ChEBI" id="CHEBI:17839"/>
        <dbReference type="ChEBI" id="CHEBI:29985"/>
        <dbReference type="ChEBI" id="CHEBI:30616"/>
        <dbReference type="ChEBI" id="CHEBI:43474"/>
        <dbReference type="ChEBI" id="CHEBI:57451"/>
        <dbReference type="ChEBI" id="CHEBI:456216"/>
        <dbReference type="EC" id="6.3.2.12"/>
    </reaction>
</comment>
<keyword evidence="22" id="KW-1185">Reference proteome</keyword>
<dbReference type="GO" id="GO:0005524">
    <property type="term" value="F:ATP binding"/>
    <property type="evidence" value="ECO:0007669"/>
    <property type="project" value="UniProtKB-KW"/>
</dbReference>
<comment type="caution">
    <text evidence="21">The sequence shown here is derived from an EMBL/GenBank/DDBJ whole genome shotgun (WGS) entry which is preliminary data.</text>
</comment>
<evidence type="ECO:0000256" key="1">
    <source>
        <dbReference type="ARBA" id="ARBA00001946"/>
    </source>
</evidence>
<evidence type="ECO:0000256" key="17">
    <source>
        <dbReference type="ARBA" id="ARBA00049161"/>
    </source>
</evidence>
<keyword evidence="11 18" id="KW-0547">Nucleotide-binding</keyword>
<comment type="catalytic activity">
    <reaction evidence="16">
        <text>(6S)-5,6,7,8-tetrahydrofolyl-(gamma-L-Glu)(n) + L-glutamate + ATP = (6S)-5,6,7,8-tetrahydrofolyl-(gamma-L-Glu)(n+1) + ADP + phosphate + H(+)</text>
        <dbReference type="Rhea" id="RHEA:10580"/>
        <dbReference type="Rhea" id="RHEA-COMP:14738"/>
        <dbReference type="Rhea" id="RHEA-COMP:14740"/>
        <dbReference type="ChEBI" id="CHEBI:15378"/>
        <dbReference type="ChEBI" id="CHEBI:29985"/>
        <dbReference type="ChEBI" id="CHEBI:30616"/>
        <dbReference type="ChEBI" id="CHEBI:43474"/>
        <dbReference type="ChEBI" id="CHEBI:141005"/>
        <dbReference type="ChEBI" id="CHEBI:456216"/>
        <dbReference type="EC" id="6.3.2.17"/>
    </reaction>
</comment>
<evidence type="ECO:0000256" key="16">
    <source>
        <dbReference type="ARBA" id="ARBA00047493"/>
    </source>
</evidence>
<dbReference type="Proteomes" id="UP000281738">
    <property type="component" value="Unassembled WGS sequence"/>
</dbReference>
<dbReference type="OrthoDB" id="9809356at2"/>
<evidence type="ECO:0000256" key="12">
    <source>
        <dbReference type="ARBA" id="ARBA00022840"/>
    </source>
</evidence>
<dbReference type="Pfam" id="PF02875">
    <property type="entry name" value="Mur_ligase_C"/>
    <property type="match status" value="1"/>
</dbReference>
<dbReference type="GO" id="GO:0004326">
    <property type="term" value="F:tetrahydrofolylpolyglutamate synthase activity"/>
    <property type="evidence" value="ECO:0007669"/>
    <property type="project" value="UniProtKB-EC"/>
</dbReference>
<evidence type="ECO:0000256" key="8">
    <source>
        <dbReference type="ARBA" id="ARBA00019357"/>
    </source>
</evidence>
<dbReference type="GO" id="GO:0046872">
    <property type="term" value="F:metal ion binding"/>
    <property type="evidence" value="ECO:0007669"/>
    <property type="project" value="UniProtKB-KW"/>
</dbReference>
<evidence type="ECO:0000259" key="20">
    <source>
        <dbReference type="Pfam" id="PF08245"/>
    </source>
</evidence>
<evidence type="ECO:0000259" key="19">
    <source>
        <dbReference type="Pfam" id="PF02875"/>
    </source>
</evidence>
<dbReference type="PROSITE" id="PS01011">
    <property type="entry name" value="FOLYLPOLYGLU_SYNT_1"/>
    <property type="match status" value="1"/>
</dbReference>
<name>A0A3N2CW30_9ACTN</name>
<dbReference type="SUPFAM" id="SSF53623">
    <property type="entry name" value="MurD-like peptide ligases, catalytic domain"/>
    <property type="match status" value="1"/>
</dbReference>
<dbReference type="Gene3D" id="3.40.1190.10">
    <property type="entry name" value="Mur-like, catalytic domain"/>
    <property type="match status" value="1"/>
</dbReference>
<dbReference type="GO" id="GO:0005737">
    <property type="term" value="C:cytoplasm"/>
    <property type="evidence" value="ECO:0007669"/>
    <property type="project" value="TreeGrafter"/>
</dbReference>
<dbReference type="PANTHER" id="PTHR11136:SF0">
    <property type="entry name" value="DIHYDROFOLATE SYNTHETASE-RELATED"/>
    <property type="match status" value="1"/>
</dbReference>
<dbReference type="FunFam" id="3.40.1190.10:FF:000004">
    <property type="entry name" value="Dihydrofolate synthase/folylpolyglutamate synthase"/>
    <property type="match status" value="1"/>
</dbReference>
<dbReference type="PIRSF" id="PIRSF001563">
    <property type="entry name" value="Folylpolyglu_synth"/>
    <property type="match status" value="1"/>
</dbReference>
<dbReference type="InterPro" id="IPR018109">
    <property type="entry name" value="Folylpolyglutamate_synth_CS"/>
</dbReference>
<comment type="cofactor">
    <cofactor evidence="1">
        <name>Mg(2+)</name>
        <dbReference type="ChEBI" id="CHEBI:18420"/>
    </cofactor>
</comment>
<sequence length="462" mass="48230">MTELPPQARPAETYAEVEDALLSRWPETRLEPSLDRITAFLELLGDPQRGYPAIHLTGTNGKTSTARMVETLVAALGLRVGRFTSPHLESMTERISLDGRPISEEAFVAAFNDVAPYTHLVDEDGPHPLSFFETVVGMAYAAFADAPVDAAVVEVGMGGTWDATNVVDAKVAVLTPIAVDHAQYLGDTPAAVALEKVGIVKPGAIVVSAVQDDDVAVVVAERCAEVGATLAREGIDFGVAARTPAVGGQVLSLQGLRGRYDDLFVPLYGAHQAQNAALALAAVEAFVGGEDPLDAEVVQAAFAEVTSPGRLEVVRRSPTVVLDAAHNPHGAAALVAALEDSFVFSPLIGVIGVMGDKDVEGLLSELEPVLAHVVCTRNSSDRSTSPSELAEVARGIFGRDRVSEADRLSDAIDQAAALAEAGGALGEAIGSGAVLVTGSVVTVGEARSLLVRTREHTREKEA</sequence>
<dbReference type="EC" id="6.3.2.17" evidence="7"/>
<dbReference type="EMBL" id="RKHO01000001">
    <property type="protein sequence ID" value="ROR91666.1"/>
    <property type="molecule type" value="Genomic_DNA"/>
</dbReference>
<evidence type="ECO:0000256" key="18">
    <source>
        <dbReference type="PIRNR" id="PIRNR001563"/>
    </source>
</evidence>
<keyword evidence="9 18" id="KW-0436">Ligase</keyword>
<dbReference type="Pfam" id="PF08245">
    <property type="entry name" value="Mur_ligase_M"/>
    <property type="match status" value="1"/>
</dbReference>
<comment type="pathway">
    <text evidence="2">Cofactor biosynthesis; tetrahydrofolate biosynthesis; 7,8-dihydrofolate from 2-amino-4-hydroxy-6-hydroxymethyl-7,8-dihydropteridine diphosphate and 4-aminobenzoate: step 2/2.</text>
</comment>